<reference evidence="1" key="1">
    <citation type="submission" date="2014-09" db="EMBL/GenBank/DDBJ databases">
        <authorList>
            <person name="Magalhaes I.L.F."/>
            <person name="Oliveira U."/>
            <person name="Santos F.R."/>
            <person name="Vidigal T.H.D.A."/>
            <person name="Brescovit A.D."/>
            <person name="Santos A.J."/>
        </authorList>
    </citation>
    <scope>NUCLEOTIDE SEQUENCE</scope>
    <source>
        <tissue evidence="1">Shoot tissue taken approximately 20 cm above the soil surface</tissue>
    </source>
</reference>
<sequence>MHFKPYYYLLNKSPNSIWHIDLI</sequence>
<dbReference type="EMBL" id="GBRH01261952">
    <property type="protein sequence ID" value="JAD35943.1"/>
    <property type="molecule type" value="Transcribed_RNA"/>
</dbReference>
<evidence type="ECO:0000313" key="1">
    <source>
        <dbReference type="EMBL" id="JAD35943.1"/>
    </source>
</evidence>
<reference evidence="1" key="2">
    <citation type="journal article" date="2015" name="Data Brief">
        <title>Shoot transcriptome of the giant reed, Arundo donax.</title>
        <authorList>
            <person name="Barrero R.A."/>
            <person name="Guerrero F.D."/>
            <person name="Moolhuijzen P."/>
            <person name="Goolsby J.A."/>
            <person name="Tidwell J."/>
            <person name="Bellgard S.E."/>
            <person name="Bellgard M.I."/>
        </authorList>
    </citation>
    <scope>NUCLEOTIDE SEQUENCE</scope>
    <source>
        <tissue evidence="1">Shoot tissue taken approximately 20 cm above the soil surface</tissue>
    </source>
</reference>
<dbReference type="AlphaFoldDB" id="A0A0A8ZE21"/>
<protein>
    <submittedName>
        <fullName evidence="1">Uncharacterized protein</fullName>
    </submittedName>
</protein>
<accession>A0A0A8ZE21</accession>
<proteinExistence type="predicted"/>
<name>A0A0A8ZE21_ARUDO</name>
<organism evidence="1">
    <name type="scientific">Arundo donax</name>
    <name type="common">Giant reed</name>
    <name type="synonym">Donax arundinaceus</name>
    <dbReference type="NCBI Taxonomy" id="35708"/>
    <lineage>
        <taxon>Eukaryota</taxon>
        <taxon>Viridiplantae</taxon>
        <taxon>Streptophyta</taxon>
        <taxon>Embryophyta</taxon>
        <taxon>Tracheophyta</taxon>
        <taxon>Spermatophyta</taxon>
        <taxon>Magnoliopsida</taxon>
        <taxon>Liliopsida</taxon>
        <taxon>Poales</taxon>
        <taxon>Poaceae</taxon>
        <taxon>PACMAD clade</taxon>
        <taxon>Arundinoideae</taxon>
        <taxon>Arundineae</taxon>
        <taxon>Arundo</taxon>
    </lineage>
</organism>